<accession>A0AAD4F651</accession>
<evidence type="ECO:0000313" key="1">
    <source>
        <dbReference type="EMBL" id="KAG7293834.1"/>
    </source>
</evidence>
<keyword evidence="2" id="KW-1185">Reference proteome</keyword>
<reference evidence="1" key="1">
    <citation type="submission" date="2023-02" db="EMBL/GenBank/DDBJ databases">
        <authorList>
            <person name="Palmer J.M."/>
        </authorList>
    </citation>
    <scope>NUCLEOTIDE SEQUENCE</scope>
    <source>
        <strain evidence="1">FW57</strain>
    </source>
</reference>
<dbReference type="Gene3D" id="1.10.510.10">
    <property type="entry name" value="Transferase(Phosphotransferase) domain 1"/>
    <property type="match status" value="1"/>
</dbReference>
<name>A0AAD4F651_9PEZI</name>
<comment type="caution">
    <text evidence="1">The sequence shown here is derived from an EMBL/GenBank/DDBJ whole genome shotgun (WGS) entry which is preliminary data.</text>
</comment>
<gene>
    <name evidence="1" type="ORF">NEMBOFW57_003892</name>
</gene>
<dbReference type="EMBL" id="JAHCVI010000001">
    <property type="protein sequence ID" value="KAG7293834.1"/>
    <property type="molecule type" value="Genomic_DNA"/>
</dbReference>
<protein>
    <recommendedName>
        <fullName evidence="3">Protein kinase domain-containing protein</fullName>
    </recommendedName>
</protein>
<dbReference type="InterPro" id="IPR011009">
    <property type="entry name" value="Kinase-like_dom_sf"/>
</dbReference>
<evidence type="ECO:0008006" key="3">
    <source>
        <dbReference type="Google" id="ProtNLM"/>
    </source>
</evidence>
<sequence>MLRSVKMEGRPTTEHTFTITGTKTLRRFGIDEGGAQVLTGYVDRDEAQVYLAKVYDGVYYPLEDWHTGRDCMLLADYDYAVEAWAYETMQGVETVGKKLIPTCYGGWTFSLPTNQPGRHRWVRMLLLELIHAESMFAKILRATENDAVQYSLLPPEQFRLRVLKSLFEAVISIWWDAEVLHDDLESRNVLVRDDGTVVIVDFNQAFIYRYIDHQQHPKYFEDEPQLPPSPIQRYWPFVLGGSGLTSTEDSGSTWANWIPQSWLGNQDLAAEWLLKTWEDSPPGRYRPLEEEFLNHPSHAQRGKKVLAALERLGRKPASMPPLNR</sequence>
<evidence type="ECO:0000313" key="2">
    <source>
        <dbReference type="Proteomes" id="UP001197093"/>
    </source>
</evidence>
<dbReference type="AlphaFoldDB" id="A0AAD4F651"/>
<dbReference type="SUPFAM" id="SSF56112">
    <property type="entry name" value="Protein kinase-like (PK-like)"/>
    <property type="match status" value="1"/>
</dbReference>
<proteinExistence type="predicted"/>
<organism evidence="1 2">
    <name type="scientific">Staphylotrichum longicolle</name>
    <dbReference type="NCBI Taxonomy" id="669026"/>
    <lineage>
        <taxon>Eukaryota</taxon>
        <taxon>Fungi</taxon>
        <taxon>Dikarya</taxon>
        <taxon>Ascomycota</taxon>
        <taxon>Pezizomycotina</taxon>
        <taxon>Sordariomycetes</taxon>
        <taxon>Sordariomycetidae</taxon>
        <taxon>Sordariales</taxon>
        <taxon>Chaetomiaceae</taxon>
        <taxon>Staphylotrichum</taxon>
    </lineage>
</organism>
<dbReference type="Proteomes" id="UP001197093">
    <property type="component" value="Unassembled WGS sequence"/>
</dbReference>